<keyword evidence="3" id="KW-1185">Reference proteome</keyword>
<dbReference type="RefSeq" id="WP_378142682.1">
    <property type="nucleotide sequence ID" value="NZ_JBHSEF010000026.1"/>
</dbReference>
<feature type="transmembrane region" description="Helical" evidence="1">
    <location>
        <begin position="71"/>
        <end position="102"/>
    </location>
</feature>
<feature type="transmembrane region" description="Helical" evidence="1">
    <location>
        <begin position="114"/>
        <end position="136"/>
    </location>
</feature>
<gene>
    <name evidence="2" type="ORF">ACFO0S_13805</name>
</gene>
<organism evidence="2 3">
    <name type="scientific">Chryseomicrobium palamuruense</name>
    <dbReference type="NCBI Taxonomy" id="682973"/>
    <lineage>
        <taxon>Bacteria</taxon>
        <taxon>Bacillati</taxon>
        <taxon>Bacillota</taxon>
        <taxon>Bacilli</taxon>
        <taxon>Bacillales</taxon>
        <taxon>Caryophanaceae</taxon>
        <taxon>Chryseomicrobium</taxon>
    </lineage>
</organism>
<dbReference type="Pfam" id="PF06691">
    <property type="entry name" value="DUF1189"/>
    <property type="match status" value="1"/>
</dbReference>
<feature type="transmembrane region" description="Helical" evidence="1">
    <location>
        <begin position="142"/>
        <end position="162"/>
    </location>
</feature>
<feature type="transmembrane region" description="Helical" evidence="1">
    <location>
        <begin position="31"/>
        <end position="51"/>
    </location>
</feature>
<protein>
    <submittedName>
        <fullName evidence="2">DUF1189 family protein</fullName>
    </submittedName>
</protein>
<dbReference type="EMBL" id="JBHSEF010000026">
    <property type="protein sequence ID" value="MFC4356131.1"/>
    <property type="molecule type" value="Genomic_DNA"/>
</dbReference>
<name>A0ABV8UZS8_9BACL</name>
<comment type="caution">
    <text evidence="2">The sequence shown here is derived from an EMBL/GenBank/DDBJ whole genome shotgun (WGS) entry which is preliminary data.</text>
</comment>
<keyword evidence="1" id="KW-0812">Transmembrane</keyword>
<sequence>MSHLQIFKNSLISSKKHAAFRLMPMGKTMQYIFFFILLFTILGFYQFANGIGESAAQLEGVLDYFNEISWLLYPFAFLFLLVVQTLVIFLTLSVIAAAGFFIAPLLKRRADYRFLWRTTLFANTWSFLIQVVSYFLFPSMTYITWLTYMLTFVLVCLALRYYPKLQK</sequence>
<dbReference type="InterPro" id="IPR009574">
    <property type="entry name" value="DUF1189"/>
</dbReference>
<keyword evidence="1" id="KW-0472">Membrane</keyword>
<evidence type="ECO:0000313" key="2">
    <source>
        <dbReference type="EMBL" id="MFC4356131.1"/>
    </source>
</evidence>
<proteinExistence type="predicted"/>
<accession>A0ABV8UZS8</accession>
<reference evidence="3" key="1">
    <citation type="journal article" date="2019" name="Int. J. Syst. Evol. Microbiol.">
        <title>The Global Catalogue of Microorganisms (GCM) 10K type strain sequencing project: providing services to taxonomists for standard genome sequencing and annotation.</title>
        <authorList>
            <consortium name="The Broad Institute Genomics Platform"/>
            <consortium name="The Broad Institute Genome Sequencing Center for Infectious Disease"/>
            <person name="Wu L."/>
            <person name="Ma J."/>
        </authorList>
    </citation>
    <scope>NUCLEOTIDE SEQUENCE [LARGE SCALE GENOMIC DNA]</scope>
    <source>
        <strain evidence="3">CCUG 50353</strain>
    </source>
</reference>
<evidence type="ECO:0000256" key="1">
    <source>
        <dbReference type="SAM" id="Phobius"/>
    </source>
</evidence>
<dbReference type="Proteomes" id="UP001595733">
    <property type="component" value="Unassembled WGS sequence"/>
</dbReference>
<keyword evidence="1" id="KW-1133">Transmembrane helix</keyword>
<evidence type="ECO:0000313" key="3">
    <source>
        <dbReference type="Proteomes" id="UP001595733"/>
    </source>
</evidence>